<feature type="binding site" evidence="10">
    <location>
        <begin position="18"/>
        <end position="23"/>
    </location>
    <ligand>
        <name>substrate</name>
    </ligand>
</feature>
<evidence type="ECO:0000256" key="13">
    <source>
        <dbReference type="RuleBase" id="RU003785"/>
    </source>
</evidence>
<evidence type="ECO:0000256" key="2">
    <source>
        <dbReference type="ARBA" id="ARBA00003213"/>
    </source>
</evidence>
<keyword evidence="8 10" id="KW-0460">Magnesium</keyword>
<dbReference type="Proteomes" id="UP000503399">
    <property type="component" value="Chromosome"/>
</dbReference>
<evidence type="ECO:0000256" key="5">
    <source>
        <dbReference type="ARBA" id="ARBA00022694"/>
    </source>
</evidence>
<evidence type="ECO:0000313" key="15">
    <source>
        <dbReference type="Proteomes" id="UP000503399"/>
    </source>
</evidence>
<dbReference type="GO" id="GO:0005524">
    <property type="term" value="F:ATP binding"/>
    <property type="evidence" value="ECO:0007669"/>
    <property type="project" value="UniProtKB-UniRule"/>
</dbReference>
<gene>
    <name evidence="10 14" type="primary">miaA</name>
    <name evidence="14" type="ORF">R50_1355</name>
</gene>
<accession>A0A6F8ZG53</accession>
<dbReference type="NCBIfam" id="TIGR00174">
    <property type="entry name" value="miaA"/>
    <property type="match status" value="1"/>
</dbReference>
<sequence length="315" mass="34917">MAAPPERPGPVVVLAGPTAAGKTALSLALARVLPVEIVSADSAAVYRGLDIGTAKPSAADRARVPHHLVDVADPREPFSVADYQRLGRLALDDILVRGRIPLVVGGSGLWIRALLWDYRFPPEEPERLAWRRRVEEFAERWGWERVRRLALLADPGAAGIHPADHRRLSRVLEVFWGTGEVPARSRGEARYRVVFWVLTRPRAELRRRIAERAAAQLAAGLQAETAALLTAGVPPRAQSLTALGYRECVDWLYGRLADAELLPVLIRHTARYAKRQLTWFRAEPDARWLDLSRLDPEEAVARIAASVHPAPGFRA</sequence>
<comment type="catalytic activity">
    <reaction evidence="9 10 11">
        <text>adenosine(37) in tRNA + dimethylallyl diphosphate = N(6)-dimethylallyladenosine(37) in tRNA + diphosphate</text>
        <dbReference type="Rhea" id="RHEA:26482"/>
        <dbReference type="Rhea" id="RHEA-COMP:10162"/>
        <dbReference type="Rhea" id="RHEA-COMP:10375"/>
        <dbReference type="ChEBI" id="CHEBI:33019"/>
        <dbReference type="ChEBI" id="CHEBI:57623"/>
        <dbReference type="ChEBI" id="CHEBI:74411"/>
        <dbReference type="ChEBI" id="CHEBI:74415"/>
        <dbReference type="EC" id="2.5.1.75"/>
    </reaction>
</comment>
<keyword evidence="5 10" id="KW-0819">tRNA processing</keyword>
<dbReference type="EMBL" id="LR778114">
    <property type="protein sequence ID" value="CAB1128861.1"/>
    <property type="molecule type" value="Genomic_DNA"/>
</dbReference>
<evidence type="ECO:0000256" key="1">
    <source>
        <dbReference type="ARBA" id="ARBA00001946"/>
    </source>
</evidence>
<evidence type="ECO:0000256" key="4">
    <source>
        <dbReference type="ARBA" id="ARBA00022679"/>
    </source>
</evidence>
<evidence type="ECO:0000256" key="9">
    <source>
        <dbReference type="ARBA" id="ARBA00049563"/>
    </source>
</evidence>
<keyword evidence="7 10" id="KW-0067">ATP-binding</keyword>
<dbReference type="SUPFAM" id="SSF52540">
    <property type="entry name" value="P-loop containing nucleoside triphosphate hydrolases"/>
    <property type="match status" value="2"/>
</dbReference>
<dbReference type="GO" id="GO:0006400">
    <property type="term" value="P:tRNA modification"/>
    <property type="evidence" value="ECO:0007669"/>
    <property type="project" value="TreeGrafter"/>
</dbReference>
<dbReference type="InterPro" id="IPR018022">
    <property type="entry name" value="IPT"/>
</dbReference>
<evidence type="ECO:0000256" key="8">
    <source>
        <dbReference type="ARBA" id="ARBA00022842"/>
    </source>
</evidence>
<comment type="subunit">
    <text evidence="10">Monomer.</text>
</comment>
<evidence type="ECO:0000256" key="3">
    <source>
        <dbReference type="ARBA" id="ARBA00005842"/>
    </source>
</evidence>
<keyword evidence="4 10" id="KW-0808">Transferase</keyword>
<name>A0A6F8ZG53_9FIRM</name>
<evidence type="ECO:0000256" key="11">
    <source>
        <dbReference type="RuleBase" id="RU003783"/>
    </source>
</evidence>
<dbReference type="PANTHER" id="PTHR11088">
    <property type="entry name" value="TRNA DIMETHYLALLYLTRANSFERASE"/>
    <property type="match status" value="1"/>
</dbReference>
<feature type="region of interest" description="Interaction with substrate tRNA" evidence="10">
    <location>
        <begin position="41"/>
        <end position="44"/>
    </location>
</feature>
<evidence type="ECO:0000256" key="6">
    <source>
        <dbReference type="ARBA" id="ARBA00022741"/>
    </source>
</evidence>
<keyword evidence="6 10" id="KW-0547">Nucleotide-binding</keyword>
<dbReference type="InterPro" id="IPR039657">
    <property type="entry name" value="Dimethylallyltransferase"/>
</dbReference>
<dbReference type="HAMAP" id="MF_00185">
    <property type="entry name" value="IPP_trans"/>
    <property type="match status" value="1"/>
</dbReference>
<comment type="caution">
    <text evidence="10">Lacks conserved residue(s) required for the propagation of feature annotation.</text>
</comment>
<feature type="binding site" evidence="10">
    <location>
        <begin position="16"/>
        <end position="23"/>
    </location>
    <ligand>
        <name>ATP</name>
        <dbReference type="ChEBI" id="CHEBI:30616"/>
    </ligand>
</feature>
<dbReference type="Pfam" id="PF01715">
    <property type="entry name" value="IPPT"/>
    <property type="match status" value="1"/>
</dbReference>
<dbReference type="Gene3D" id="1.10.20.140">
    <property type="match status" value="1"/>
</dbReference>
<evidence type="ECO:0000256" key="7">
    <source>
        <dbReference type="ARBA" id="ARBA00022840"/>
    </source>
</evidence>
<evidence type="ECO:0000313" key="14">
    <source>
        <dbReference type="EMBL" id="CAB1128861.1"/>
    </source>
</evidence>
<dbReference type="GO" id="GO:0052381">
    <property type="term" value="F:tRNA dimethylallyltransferase activity"/>
    <property type="evidence" value="ECO:0007669"/>
    <property type="project" value="UniProtKB-UniRule"/>
</dbReference>
<organism evidence="14 15">
    <name type="scientific">Candidatus Hydrogenisulfobacillus filiaventi</name>
    <dbReference type="NCBI Taxonomy" id="2707344"/>
    <lineage>
        <taxon>Bacteria</taxon>
        <taxon>Bacillati</taxon>
        <taxon>Bacillota</taxon>
        <taxon>Clostridia</taxon>
        <taxon>Eubacteriales</taxon>
        <taxon>Clostridiales Family XVII. Incertae Sedis</taxon>
        <taxon>Candidatus Hydrogenisulfobacillus</taxon>
    </lineage>
</organism>
<comment type="cofactor">
    <cofactor evidence="1 10">
        <name>Mg(2+)</name>
        <dbReference type="ChEBI" id="CHEBI:18420"/>
    </cofactor>
</comment>
<dbReference type="EC" id="2.5.1.75" evidence="10"/>
<evidence type="ECO:0000256" key="12">
    <source>
        <dbReference type="RuleBase" id="RU003784"/>
    </source>
</evidence>
<reference evidence="14 15" key="1">
    <citation type="submission" date="2020-02" db="EMBL/GenBank/DDBJ databases">
        <authorList>
            <person name="Hogendoorn C."/>
        </authorList>
    </citation>
    <scope>NUCLEOTIDE SEQUENCE [LARGE SCALE GENOMIC DNA]</scope>
    <source>
        <strain evidence="14">R501</strain>
    </source>
</reference>
<comment type="function">
    <text evidence="2 10 12">Catalyzes the transfer of a dimethylallyl group onto the adenine at position 37 in tRNAs that read codons beginning with uridine, leading to the formation of N6-(dimethylallyl)adenosine (i(6)A).</text>
</comment>
<dbReference type="PANTHER" id="PTHR11088:SF60">
    <property type="entry name" value="TRNA DIMETHYLALLYLTRANSFERASE"/>
    <property type="match status" value="1"/>
</dbReference>
<dbReference type="KEGG" id="hfv:R50_1355"/>
<evidence type="ECO:0000256" key="10">
    <source>
        <dbReference type="HAMAP-Rule" id="MF_00185"/>
    </source>
</evidence>
<comment type="similarity">
    <text evidence="3 10 13">Belongs to the IPP transferase family.</text>
</comment>
<feature type="site" description="Interaction with substrate tRNA" evidence="10">
    <location>
        <position position="131"/>
    </location>
</feature>
<keyword evidence="15" id="KW-1185">Reference proteome</keyword>
<feature type="site" description="Interaction with substrate tRNA" evidence="10">
    <location>
        <position position="107"/>
    </location>
</feature>
<dbReference type="Gene3D" id="3.40.50.300">
    <property type="entry name" value="P-loop containing nucleotide triphosphate hydrolases"/>
    <property type="match status" value="1"/>
</dbReference>
<protein>
    <recommendedName>
        <fullName evidence="10">tRNA dimethylallyltransferase</fullName>
        <ecNumber evidence="10">2.5.1.75</ecNumber>
    </recommendedName>
    <alternativeName>
        <fullName evidence="10">Dimethylallyl diphosphate:tRNA dimethylallyltransferase</fullName>
        <shortName evidence="10">DMAPP:tRNA dimethylallyltransferase</shortName>
        <shortName evidence="10">DMATase</shortName>
    </alternativeName>
    <alternativeName>
        <fullName evidence="10">Isopentenyl-diphosphate:tRNA isopentenyltransferase</fullName>
        <shortName evidence="10">IPP transferase</shortName>
        <shortName evidence="10">IPPT</shortName>
        <shortName evidence="10">IPTase</shortName>
    </alternativeName>
</protein>
<dbReference type="InterPro" id="IPR027417">
    <property type="entry name" value="P-loop_NTPase"/>
</dbReference>
<dbReference type="AlphaFoldDB" id="A0A6F8ZG53"/>
<proteinExistence type="inferred from homology"/>